<comment type="similarity">
    <text evidence="1">Belongs to the sigma-70 factor family. ECF subfamily.</text>
</comment>
<name>A0A5C0VIR2_9SPHI</name>
<dbReference type="GO" id="GO:0016987">
    <property type="term" value="F:sigma factor activity"/>
    <property type="evidence" value="ECO:0007669"/>
    <property type="project" value="UniProtKB-KW"/>
</dbReference>
<dbReference type="AlphaFoldDB" id="A0A5C0VIR2"/>
<evidence type="ECO:0000259" key="6">
    <source>
        <dbReference type="Pfam" id="PF08281"/>
    </source>
</evidence>
<evidence type="ECO:0000313" key="7">
    <source>
        <dbReference type="EMBL" id="QEK52618.1"/>
    </source>
</evidence>
<feature type="domain" description="RNA polymerase sigma factor 70 region 4 type 2" evidence="6">
    <location>
        <begin position="127"/>
        <end position="176"/>
    </location>
</feature>
<dbReference type="NCBIfam" id="TIGR02937">
    <property type="entry name" value="sigma70-ECF"/>
    <property type="match status" value="1"/>
</dbReference>
<dbReference type="GO" id="GO:0003677">
    <property type="term" value="F:DNA binding"/>
    <property type="evidence" value="ECO:0007669"/>
    <property type="project" value="InterPro"/>
</dbReference>
<evidence type="ECO:0000259" key="5">
    <source>
        <dbReference type="Pfam" id="PF04542"/>
    </source>
</evidence>
<organism evidence="7 8">
    <name type="scientific">Pedobacter aquae</name>
    <dbReference type="NCBI Taxonomy" id="2605747"/>
    <lineage>
        <taxon>Bacteria</taxon>
        <taxon>Pseudomonadati</taxon>
        <taxon>Bacteroidota</taxon>
        <taxon>Sphingobacteriia</taxon>
        <taxon>Sphingobacteriales</taxon>
        <taxon>Sphingobacteriaceae</taxon>
        <taxon>Pedobacter</taxon>
    </lineage>
</organism>
<dbReference type="SUPFAM" id="SSF88946">
    <property type="entry name" value="Sigma2 domain of RNA polymerase sigma factors"/>
    <property type="match status" value="1"/>
</dbReference>
<proteinExistence type="inferred from homology"/>
<dbReference type="EMBL" id="CP043329">
    <property type="protein sequence ID" value="QEK52618.1"/>
    <property type="molecule type" value="Genomic_DNA"/>
</dbReference>
<reference evidence="7 8" key="1">
    <citation type="submission" date="2019-08" db="EMBL/GenBank/DDBJ databases">
        <title>Pedobacter sp. nov., isolated from Han river, South Korea.</title>
        <authorList>
            <person name="Lee D.-H."/>
            <person name="Kim Y.-S."/>
            <person name="Hwang E.-M."/>
            <person name="Le Tran T.C."/>
            <person name="Cha C.-J."/>
        </authorList>
    </citation>
    <scope>NUCLEOTIDE SEQUENCE [LARGE SCALE GENOMIC DNA]</scope>
    <source>
        <strain evidence="7 8">CJ43</strain>
    </source>
</reference>
<dbReference type="InterPro" id="IPR007627">
    <property type="entry name" value="RNA_pol_sigma70_r2"/>
</dbReference>
<dbReference type="Gene3D" id="1.10.10.10">
    <property type="entry name" value="Winged helix-like DNA-binding domain superfamily/Winged helix DNA-binding domain"/>
    <property type="match status" value="1"/>
</dbReference>
<dbReference type="InterPro" id="IPR036388">
    <property type="entry name" value="WH-like_DNA-bd_sf"/>
</dbReference>
<dbReference type="InterPro" id="IPR039425">
    <property type="entry name" value="RNA_pol_sigma-70-like"/>
</dbReference>
<dbReference type="InterPro" id="IPR014284">
    <property type="entry name" value="RNA_pol_sigma-70_dom"/>
</dbReference>
<dbReference type="Proteomes" id="UP000323653">
    <property type="component" value="Chromosome"/>
</dbReference>
<keyword evidence="3" id="KW-0731">Sigma factor</keyword>
<dbReference type="PANTHER" id="PTHR43133:SF51">
    <property type="entry name" value="RNA POLYMERASE SIGMA FACTOR"/>
    <property type="match status" value="1"/>
</dbReference>
<evidence type="ECO:0000256" key="4">
    <source>
        <dbReference type="ARBA" id="ARBA00023163"/>
    </source>
</evidence>
<dbReference type="GO" id="GO:0006352">
    <property type="term" value="P:DNA-templated transcription initiation"/>
    <property type="evidence" value="ECO:0007669"/>
    <property type="project" value="InterPro"/>
</dbReference>
<evidence type="ECO:0000313" key="8">
    <source>
        <dbReference type="Proteomes" id="UP000323653"/>
    </source>
</evidence>
<dbReference type="InterPro" id="IPR013249">
    <property type="entry name" value="RNA_pol_sigma70_r4_t2"/>
</dbReference>
<dbReference type="PANTHER" id="PTHR43133">
    <property type="entry name" value="RNA POLYMERASE ECF-TYPE SIGMA FACTO"/>
    <property type="match status" value="1"/>
</dbReference>
<dbReference type="InterPro" id="IPR013325">
    <property type="entry name" value="RNA_pol_sigma_r2"/>
</dbReference>
<accession>A0A5C0VIR2</accession>
<feature type="domain" description="RNA polymerase sigma-70 region 2" evidence="5">
    <location>
        <begin position="25"/>
        <end position="91"/>
    </location>
</feature>
<gene>
    <name evidence="7" type="ORF">FYC62_13860</name>
</gene>
<protein>
    <submittedName>
        <fullName evidence="7">Sigma-70 family RNA polymerase sigma factor</fullName>
    </submittedName>
</protein>
<evidence type="ECO:0000256" key="1">
    <source>
        <dbReference type="ARBA" id="ARBA00010641"/>
    </source>
</evidence>
<dbReference type="KEGG" id="pej:FYC62_13860"/>
<dbReference type="CDD" id="cd06171">
    <property type="entry name" value="Sigma70_r4"/>
    <property type="match status" value="1"/>
</dbReference>
<keyword evidence="8" id="KW-1185">Reference proteome</keyword>
<dbReference type="InterPro" id="IPR013324">
    <property type="entry name" value="RNA_pol_sigma_r3/r4-like"/>
</dbReference>
<sequence>MQQELTDIAIIDAVLAGDQQAYALLVKRYQRYVFTLALRFTKGREDAEEVAQDCFVKAFKYLAGYERKGKFTTWLYSIVYTTAMTYLRKKQVDVLSIDDENHQNVLDSHEATPDLNTERKSRDYYLNLAIESLLPDDTSIITLFYKGEQSLEEIAQIMGIEANTAKVKLHRARGRLKIKLEQLLKSEAEDLI</sequence>
<evidence type="ECO:0000256" key="3">
    <source>
        <dbReference type="ARBA" id="ARBA00023082"/>
    </source>
</evidence>
<dbReference type="Pfam" id="PF04542">
    <property type="entry name" value="Sigma70_r2"/>
    <property type="match status" value="1"/>
</dbReference>
<dbReference type="Pfam" id="PF08281">
    <property type="entry name" value="Sigma70_r4_2"/>
    <property type="match status" value="1"/>
</dbReference>
<dbReference type="Gene3D" id="1.10.1740.10">
    <property type="match status" value="1"/>
</dbReference>
<dbReference type="SUPFAM" id="SSF88659">
    <property type="entry name" value="Sigma3 and sigma4 domains of RNA polymerase sigma factors"/>
    <property type="match status" value="1"/>
</dbReference>
<keyword evidence="2" id="KW-0805">Transcription regulation</keyword>
<evidence type="ECO:0000256" key="2">
    <source>
        <dbReference type="ARBA" id="ARBA00023015"/>
    </source>
</evidence>
<dbReference type="RefSeq" id="WP_039452385.1">
    <property type="nucleotide sequence ID" value="NZ_CP043329.1"/>
</dbReference>
<keyword evidence="4" id="KW-0804">Transcription</keyword>